<accession>A0A644TL22</accession>
<dbReference type="FunFam" id="2.30.30.280:FF:000001">
    <property type="entry name" value="tRNA-specific 2-thiouridylase MnmA"/>
    <property type="match status" value="1"/>
</dbReference>
<dbReference type="InterPro" id="IPR014729">
    <property type="entry name" value="Rossmann-like_a/b/a_fold"/>
</dbReference>
<proteinExistence type="inferred from homology"/>
<keyword evidence="1" id="KW-0963">Cytoplasm</keyword>
<dbReference type="Gene3D" id="3.40.50.620">
    <property type="entry name" value="HUPs"/>
    <property type="match status" value="1"/>
</dbReference>
<evidence type="ECO:0000256" key="5">
    <source>
        <dbReference type="ARBA" id="ARBA00022741"/>
    </source>
</evidence>
<keyword evidence="4" id="KW-0819">tRNA processing</keyword>
<evidence type="ECO:0000256" key="2">
    <source>
        <dbReference type="ARBA" id="ARBA00022555"/>
    </source>
</evidence>
<keyword evidence="7" id="KW-0694">RNA-binding</keyword>
<sequence length="355" mass="40024">MNKKAIIAMSGGVDSSVAALIMQQKNYEIIGTTLRLYDNKDIGLRNTHTCCSLKDVEDARKAAYKLGIPYYVFNFINKFHENVINRFVQGYCTGNTPNPCIDCNRYIKFDALLKRAKEINFEYVATGHYARIEHAGSRYLLKKGIDSTKDQSYVLYNLTQDQLAHTLFPLGDLRKSQVREIASEYGFANAQKHDSQDICFVPDGNYAAFIERYLNKKCPPGNFIDTDGNIIGKHNGIINYTIGQRKKLGLATGEHCYVCEKNSINNTIKVGNENSLLTKKLIAHDLNLIALPKLDFPLRLKVKTRYRQIEQWAVAEQIGEDTMQIIFDESQRAITPGQAAVFYDGDIVIGGGIIE</sequence>
<dbReference type="FunFam" id="3.40.50.620:FF:000115">
    <property type="entry name" value="tRNA-specific 2-thiouridylase MnmA"/>
    <property type="match status" value="1"/>
</dbReference>
<evidence type="ECO:0000256" key="6">
    <source>
        <dbReference type="ARBA" id="ARBA00022840"/>
    </source>
</evidence>
<dbReference type="Gene3D" id="2.40.30.10">
    <property type="entry name" value="Translation factors"/>
    <property type="match status" value="1"/>
</dbReference>
<dbReference type="GO" id="GO:0000049">
    <property type="term" value="F:tRNA binding"/>
    <property type="evidence" value="ECO:0007669"/>
    <property type="project" value="UniProtKB-KW"/>
</dbReference>
<protein>
    <submittedName>
        <fullName evidence="11">tRNA-specific 2-thiouridylase MnmA</fullName>
        <ecNumber evidence="11">2.8.1.13</ecNumber>
    </submittedName>
</protein>
<dbReference type="AlphaFoldDB" id="A0A644TL22"/>
<dbReference type="EC" id="2.8.1.13" evidence="11"/>
<dbReference type="FunFam" id="2.40.30.10:FF:000023">
    <property type="entry name" value="tRNA-specific 2-thiouridylase MnmA"/>
    <property type="match status" value="1"/>
</dbReference>
<dbReference type="PANTHER" id="PTHR11933">
    <property type="entry name" value="TRNA 5-METHYLAMINOMETHYL-2-THIOURIDYLATE -METHYLTRANSFERASE"/>
    <property type="match status" value="1"/>
</dbReference>
<gene>
    <name evidence="11" type="primary">mnmA_8</name>
    <name evidence="11" type="ORF">SDC9_12757</name>
</gene>
<evidence type="ECO:0000256" key="4">
    <source>
        <dbReference type="ARBA" id="ARBA00022694"/>
    </source>
</evidence>
<name>A0A644TL22_9ZZZZ</name>
<dbReference type="NCBIfam" id="NF001138">
    <property type="entry name" value="PRK00143.1"/>
    <property type="match status" value="1"/>
</dbReference>
<dbReference type="NCBIfam" id="TIGR00420">
    <property type="entry name" value="trmU"/>
    <property type="match status" value="1"/>
</dbReference>
<dbReference type="InterPro" id="IPR046885">
    <property type="entry name" value="MnmA-like_C"/>
</dbReference>
<dbReference type="Gene3D" id="2.30.30.280">
    <property type="entry name" value="Adenine nucleotide alpha hydrolases-like domains"/>
    <property type="match status" value="1"/>
</dbReference>
<keyword evidence="2" id="KW-0820">tRNA-binding</keyword>
<dbReference type="GO" id="GO:0002143">
    <property type="term" value="P:tRNA wobble position uridine thiolation"/>
    <property type="evidence" value="ECO:0007669"/>
    <property type="project" value="TreeGrafter"/>
</dbReference>
<keyword evidence="8" id="KW-1015">Disulfide bond</keyword>
<dbReference type="SUPFAM" id="SSF52402">
    <property type="entry name" value="Adenine nucleotide alpha hydrolases-like"/>
    <property type="match status" value="1"/>
</dbReference>
<dbReference type="GO" id="GO:0005524">
    <property type="term" value="F:ATP binding"/>
    <property type="evidence" value="ECO:0007669"/>
    <property type="project" value="UniProtKB-KW"/>
</dbReference>
<dbReference type="InterPro" id="IPR046884">
    <property type="entry name" value="MnmA-like_central"/>
</dbReference>
<keyword evidence="3 11" id="KW-0808">Transferase</keyword>
<evidence type="ECO:0000256" key="7">
    <source>
        <dbReference type="ARBA" id="ARBA00022884"/>
    </source>
</evidence>
<evidence type="ECO:0000313" key="11">
    <source>
        <dbReference type="EMBL" id="MPL67067.1"/>
    </source>
</evidence>
<evidence type="ECO:0000256" key="3">
    <source>
        <dbReference type="ARBA" id="ARBA00022679"/>
    </source>
</evidence>
<dbReference type="Pfam" id="PF03054">
    <property type="entry name" value="tRNA_Me_trans"/>
    <property type="match status" value="1"/>
</dbReference>
<dbReference type="CDD" id="cd01998">
    <property type="entry name" value="MnmA_TRMU-like"/>
    <property type="match status" value="1"/>
</dbReference>
<dbReference type="GO" id="GO:0103016">
    <property type="term" value="F:tRNA-uridine 2-sulfurtransferase activity"/>
    <property type="evidence" value="ECO:0007669"/>
    <property type="project" value="UniProtKB-EC"/>
</dbReference>
<dbReference type="PANTHER" id="PTHR11933:SF5">
    <property type="entry name" value="MITOCHONDRIAL TRNA-SPECIFIC 2-THIOURIDYLASE 1"/>
    <property type="match status" value="1"/>
</dbReference>
<dbReference type="InterPro" id="IPR004506">
    <property type="entry name" value="MnmA-like"/>
</dbReference>
<dbReference type="HAMAP" id="MF_00144">
    <property type="entry name" value="tRNA_thiouridyl_MnmA"/>
    <property type="match status" value="1"/>
</dbReference>
<evidence type="ECO:0000259" key="9">
    <source>
        <dbReference type="Pfam" id="PF20258"/>
    </source>
</evidence>
<evidence type="ECO:0000256" key="1">
    <source>
        <dbReference type="ARBA" id="ARBA00022490"/>
    </source>
</evidence>
<keyword evidence="6" id="KW-0067">ATP-binding</keyword>
<reference evidence="11" key="1">
    <citation type="submission" date="2019-08" db="EMBL/GenBank/DDBJ databases">
        <authorList>
            <person name="Kucharzyk K."/>
            <person name="Murdoch R.W."/>
            <person name="Higgins S."/>
            <person name="Loffler F."/>
        </authorList>
    </citation>
    <scope>NUCLEOTIDE SEQUENCE</scope>
</reference>
<dbReference type="InterPro" id="IPR023382">
    <property type="entry name" value="MnmA-like_central_sf"/>
</dbReference>
<keyword evidence="5" id="KW-0547">Nucleotide-binding</keyword>
<dbReference type="Pfam" id="PF20258">
    <property type="entry name" value="tRNA_Me_trans_C"/>
    <property type="match status" value="1"/>
</dbReference>
<feature type="domain" description="tRNA-specific 2-thiouridylase MnmA-like central" evidence="10">
    <location>
        <begin position="208"/>
        <end position="271"/>
    </location>
</feature>
<evidence type="ECO:0000256" key="8">
    <source>
        <dbReference type="ARBA" id="ARBA00023157"/>
    </source>
</evidence>
<comment type="caution">
    <text evidence="11">The sequence shown here is derived from an EMBL/GenBank/DDBJ whole genome shotgun (WGS) entry which is preliminary data.</text>
</comment>
<evidence type="ECO:0000259" key="10">
    <source>
        <dbReference type="Pfam" id="PF20259"/>
    </source>
</evidence>
<organism evidence="11">
    <name type="scientific">bioreactor metagenome</name>
    <dbReference type="NCBI Taxonomy" id="1076179"/>
    <lineage>
        <taxon>unclassified sequences</taxon>
        <taxon>metagenomes</taxon>
        <taxon>ecological metagenomes</taxon>
    </lineage>
</organism>
<dbReference type="Pfam" id="PF20259">
    <property type="entry name" value="tRNA_Me_trans_M"/>
    <property type="match status" value="1"/>
</dbReference>
<feature type="domain" description="tRNA-specific 2-thiouridylase MnmA-like C-terminal" evidence="9">
    <location>
        <begin position="279"/>
        <end position="354"/>
    </location>
</feature>
<dbReference type="EMBL" id="VSSQ01000035">
    <property type="protein sequence ID" value="MPL67067.1"/>
    <property type="molecule type" value="Genomic_DNA"/>
</dbReference>